<sequence>MSSDTPPPSPIPVAQYVRMSTDMQKYSTANQEAAIARFADSHGMQVVRTYRDDGKSGLRIRGRTGLQALMRDVHIEPRGFNAILVYDVSRWGRFQNPDESAHYEFLCTRAGAPVVYCAELFPDMTGPMAAVLKSIKRSMAAEFSRELAVKVRAGQSRVAQMGFFTGGVTNFGMARKLLGDGVEDRGLLRIGQHKALNSDRVVLTAGKGWEVAVVRLIFYLYVKERMGELAISRHLNSRGITTRRGARWETLHIVRILRNEVYVGVTWYNRTTRPLGASPIRNPPEEWVRGDAPFAKPVISRRMFDEAQKIKASRPKRPTEEQYLDVLRAIYRAEGKITVRLVRASPYVPNYKWFYRRFGSLPAACRAAGIPPAPLGPPKRPRIGNGRRSAHQSA</sequence>
<dbReference type="Pfam" id="PF00239">
    <property type="entry name" value="Resolvase"/>
    <property type="match status" value="1"/>
</dbReference>
<feature type="region of interest" description="Disordered" evidence="1">
    <location>
        <begin position="370"/>
        <end position="394"/>
    </location>
</feature>
<proteinExistence type="predicted"/>
<dbReference type="SMART" id="SM00857">
    <property type="entry name" value="Resolvase"/>
    <property type="match status" value="1"/>
</dbReference>
<keyword evidence="4" id="KW-1185">Reference proteome</keyword>
<evidence type="ECO:0000259" key="2">
    <source>
        <dbReference type="SMART" id="SM00857"/>
    </source>
</evidence>
<dbReference type="Gene3D" id="3.90.1750.20">
    <property type="entry name" value="Putative Large Serine Recombinase, Chain B, Domain 2"/>
    <property type="match status" value="1"/>
</dbReference>
<feature type="domain" description="Resolvase/invertase-type recombinase catalytic" evidence="2">
    <location>
        <begin position="13"/>
        <end position="164"/>
    </location>
</feature>
<dbReference type="SUPFAM" id="SSF53041">
    <property type="entry name" value="Resolvase-like"/>
    <property type="match status" value="1"/>
</dbReference>
<evidence type="ECO:0000256" key="1">
    <source>
        <dbReference type="SAM" id="MobiDB-lite"/>
    </source>
</evidence>
<gene>
    <name evidence="3" type="ORF">LYSHEL_01600</name>
</gene>
<evidence type="ECO:0000313" key="4">
    <source>
        <dbReference type="Proteomes" id="UP000680514"/>
    </source>
</evidence>
<dbReference type="PANTHER" id="PTHR30461">
    <property type="entry name" value="DNA-INVERTASE FROM LAMBDOID PROPHAGE"/>
    <property type="match status" value="1"/>
</dbReference>
<evidence type="ECO:0000313" key="3">
    <source>
        <dbReference type="EMBL" id="BCT94289.1"/>
    </source>
</evidence>
<dbReference type="InterPro" id="IPR006119">
    <property type="entry name" value="Resolv_N"/>
</dbReference>
<dbReference type="Proteomes" id="UP000680514">
    <property type="component" value="Chromosome"/>
</dbReference>
<dbReference type="InterPro" id="IPR038109">
    <property type="entry name" value="DNA_bind_recomb_sf"/>
</dbReference>
<dbReference type="InterPro" id="IPR050639">
    <property type="entry name" value="SSR_resolvase"/>
</dbReference>
<dbReference type="Pfam" id="PF07508">
    <property type="entry name" value="Recombinase"/>
    <property type="match status" value="1"/>
</dbReference>
<organism evidence="3 4">
    <name type="scientific">Lysobacter helvus</name>
    <dbReference type="NCBI Taxonomy" id="2675059"/>
    <lineage>
        <taxon>Bacteria</taxon>
        <taxon>Pseudomonadati</taxon>
        <taxon>Pseudomonadota</taxon>
        <taxon>Gammaproteobacteria</taxon>
        <taxon>Lysobacterales</taxon>
        <taxon>Lysobacteraceae</taxon>
        <taxon>Lysobacter</taxon>
    </lineage>
</organism>
<dbReference type="PANTHER" id="PTHR30461:SF23">
    <property type="entry name" value="DNA RECOMBINASE-RELATED"/>
    <property type="match status" value="1"/>
</dbReference>
<dbReference type="Gene3D" id="3.40.50.1390">
    <property type="entry name" value="Resolvase, N-terminal catalytic domain"/>
    <property type="match status" value="1"/>
</dbReference>
<dbReference type="InterPro" id="IPR011109">
    <property type="entry name" value="DNA_bind_recombinase_dom"/>
</dbReference>
<reference evidence="3 4" key="1">
    <citation type="submission" date="2021-03" db="EMBL/GenBank/DDBJ databases">
        <title>Complete Genome Sequences of Two Lysobacter Strains Isolated from Sea Water (Lysobacter caseinilyticus) and Soil (Lysobacter helvus) in South Korea.</title>
        <authorList>
            <person name="Watanabe Y."/>
            <person name="Arakawa K."/>
        </authorList>
    </citation>
    <scope>NUCLEOTIDE SEQUENCE [LARGE SCALE GENOMIC DNA]</scope>
    <source>
        <strain evidence="3 4">D10</strain>
    </source>
</reference>
<dbReference type="InterPro" id="IPR036162">
    <property type="entry name" value="Resolvase-like_N_sf"/>
</dbReference>
<name>A0ABM7QA65_9GAMM</name>
<dbReference type="CDD" id="cd00338">
    <property type="entry name" value="Ser_Recombinase"/>
    <property type="match status" value="1"/>
</dbReference>
<dbReference type="EMBL" id="AP024546">
    <property type="protein sequence ID" value="BCT94289.1"/>
    <property type="molecule type" value="Genomic_DNA"/>
</dbReference>
<protein>
    <recommendedName>
        <fullName evidence="2">Resolvase/invertase-type recombinase catalytic domain-containing protein</fullName>
    </recommendedName>
</protein>
<accession>A0ABM7QA65</accession>